<reference evidence="1" key="2">
    <citation type="submission" date="2023-04" db="EMBL/GenBank/DDBJ databases">
        <authorList>
            <person name="Bu L."/>
            <person name="Lu L."/>
            <person name="Laidemitt M.R."/>
            <person name="Zhang S.M."/>
            <person name="Mutuku M."/>
            <person name="Mkoji G."/>
            <person name="Steinauer M."/>
            <person name="Loker E.S."/>
        </authorList>
    </citation>
    <scope>NUCLEOTIDE SEQUENCE</scope>
    <source>
        <strain evidence="1">KasaAsao</strain>
        <tissue evidence="1">Whole Snail</tissue>
    </source>
</reference>
<organism evidence="1 2">
    <name type="scientific">Biomphalaria pfeifferi</name>
    <name type="common">Bloodfluke planorb</name>
    <name type="synonym">Freshwater snail</name>
    <dbReference type="NCBI Taxonomy" id="112525"/>
    <lineage>
        <taxon>Eukaryota</taxon>
        <taxon>Metazoa</taxon>
        <taxon>Spiralia</taxon>
        <taxon>Lophotrochozoa</taxon>
        <taxon>Mollusca</taxon>
        <taxon>Gastropoda</taxon>
        <taxon>Heterobranchia</taxon>
        <taxon>Euthyneura</taxon>
        <taxon>Panpulmonata</taxon>
        <taxon>Hygrophila</taxon>
        <taxon>Lymnaeoidea</taxon>
        <taxon>Planorbidae</taxon>
        <taxon>Biomphalaria</taxon>
    </lineage>
</organism>
<sequence>MIRKSKVRQILTDIVLTFVCLHMNLQNVNEYMTGYWLKSNGECWEGVVEDNFWLFSDLQTRQMFRQFSILPYYYTVLTPARFHVIEVTIDSREKRVDIAKIKMAARPHLLYIISKAGEVLVLSLLSGYYRRILQEVKWSIRHIDVDEENRCHLNSSAMISNAGYPYMNRLAGLGFYDSSIVLKPDKPTHCNGIWVPKPNNQSVCICDDEPKNVTDGQCFHVDVLIHKVAASLGMFMVKPQPNASIIGENVGGKGGVGKTLFGGDGLLSYNCQGGGAAGQTEPAEVCKLSQTSCLFCGAGGAKINCSNCFSRRGGCGGVGSQKGPEEGAADNYGSGATGLFGGGRGGGGGYSRGLIKVFPQQQIHVKVGLGGTPSARAAGDGIVVVGWGSRLEKLIDKAWNKSTGPCKSIIYKSYISFAKCNT</sequence>
<comment type="caution">
    <text evidence="1">The sequence shown here is derived from an EMBL/GenBank/DDBJ whole genome shotgun (WGS) entry which is preliminary data.</text>
</comment>
<accession>A0AAD8AWW0</accession>
<dbReference type="AlphaFoldDB" id="A0AAD8AWW0"/>
<protein>
    <submittedName>
        <fullName evidence="1">Uncharacterized protein</fullName>
    </submittedName>
</protein>
<reference evidence="1" key="1">
    <citation type="journal article" date="2023" name="PLoS Negl. Trop. Dis.">
        <title>A genome sequence for Biomphalaria pfeifferi, the major vector snail for the human-infecting parasite Schistosoma mansoni.</title>
        <authorList>
            <person name="Bu L."/>
            <person name="Lu L."/>
            <person name="Laidemitt M.R."/>
            <person name="Zhang S.M."/>
            <person name="Mutuku M."/>
            <person name="Mkoji G."/>
            <person name="Steinauer M."/>
            <person name="Loker E.S."/>
        </authorList>
    </citation>
    <scope>NUCLEOTIDE SEQUENCE</scope>
    <source>
        <strain evidence="1">KasaAsao</strain>
    </source>
</reference>
<gene>
    <name evidence="1" type="ORF">Bpfe_026624</name>
</gene>
<proteinExistence type="predicted"/>
<keyword evidence="2" id="KW-1185">Reference proteome</keyword>
<dbReference type="Proteomes" id="UP001233172">
    <property type="component" value="Unassembled WGS sequence"/>
</dbReference>
<evidence type="ECO:0000313" key="1">
    <source>
        <dbReference type="EMBL" id="KAK0043949.1"/>
    </source>
</evidence>
<dbReference type="EMBL" id="JASAOG010000208">
    <property type="protein sequence ID" value="KAK0043949.1"/>
    <property type="molecule type" value="Genomic_DNA"/>
</dbReference>
<name>A0AAD8AWW0_BIOPF</name>
<evidence type="ECO:0000313" key="2">
    <source>
        <dbReference type="Proteomes" id="UP001233172"/>
    </source>
</evidence>